<feature type="domain" description="Xylanolytic transcriptional activator regulatory" evidence="4">
    <location>
        <begin position="337"/>
        <end position="410"/>
    </location>
</feature>
<keyword evidence="6" id="KW-1185">Reference proteome</keyword>
<feature type="region of interest" description="Disordered" evidence="3">
    <location>
        <begin position="109"/>
        <end position="157"/>
    </location>
</feature>
<dbReference type="PANTHER" id="PTHR31001:SF85">
    <property type="entry name" value="ZN(II)2CYS6 TRANSCRIPTION FACTOR (EUROFUNG)"/>
    <property type="match status" value="1"/>
</dbReference>
<gene>
    <name evidence="5" type="ORF">UCRPC4_g00909</name>
</gene>
<dbReference type="GO" id="GO:0003677">
    <property type="term" value="F:DNA binding"/>
    <property type="evidence" value="ECO:0007669"/>
    <property type="project" value="InterPro"/>
</dbReference>
<dbReference type="SMART" id="SM00906">
    <property type="entry name" value="Fungal_trans"/>
    <property type="match status" value="1"/>
</dbReference>
<dbReference type="Pfam" id="PF04082">
    <property type="entry name" value="Fungal_trans"/>
    <property type="match status" value="1"/>
</dbReference>
<sequence>MGTPSPGSLTYKPKASSFKSTNIGRSTLESSATLSASDTRTSATLLHYGTQSGFKKVYIVRSEYAYKVVETLQLCPMPQAQGLIKFLSPELLARLRRYEAALKDYGADIDSINNGEHLPSSTRSSEHTSSNRGKSPRGEIAYYPPVKDEPPDHPFPNAQEEFEQAQDLLQGSSDDEMDEDPITASYDAMFENDGSSLLFGMTGLTQSIDLLALHPQPTQIFTLWQIFSDNVNPLLKIFHAPTIQKQVLKVCAKLDSVSSATHALLFSIYAFAVYSLDADDCQSSFNESKQSLFSKYQTGAQCALHLAGFLRTADMAVLQALVLYLTSIRQLVDPRSLFCLTAVAERIAKRNGLHRDFRNRGLSLFNLEMRKRLWWNIVMLEGRVAEQSGSGTSILGTDWNLGLPLNISDSDLNSAMLVSPAEHSPATEMLFCLIRCEITEFLRQVRESSGRDVGWSEFSNPYVTLGEKLAVIDRFEQHLHNKYLRYCDTQIPLHVISSWAAQQAIGKLRLTAYTSKSRMNPLAAAPPAMDENKDGIFSLCVELIESFNECKANRQLRGFHWWVNGNIPFLAYLHVLVILRTTPSGDLADRTWAALSLQQDVYRGPRMFGEDEHARSSMTLAFANLAVKAWEAREAASRSTVPLEPPEMVLKMKRNLEVRINTTGHPNAFSSHAFPIPNLPLESTQYSTTATSFSTSLPHASHDTTLFTTPATLDPASYSAPSFPSSFPHQHVPFANLNDMTMWDVNNVLSMPYNTGVGPLDPTLDMGMSMNMNMGPPIMGLDFPSYSDEASPSGPESFGGQTGHGRSTTGVGYSWALSGSI</sequence>
<evidence type="ECO:0000256" key="1">
    <source>
        <dbReference type="ARBA" id="ARBA00004123"/>
    </source>
</evidence>
<evidence type="ECO:0000313" key="5">
    <source>
        <dbReference type="EMBL" id="KKY27675.1"/>
    </source>
</evidence>
<dbReference type="OrthoDB" id="2269373at2759"/>
<dbReference type="EMBL" id="LCWF01000022">
    <property type="protein sequence ID" value="KKY27675.1"/>
    <property type="molecule type" value="Genomic_DNA"/>
</dbReference>
<evidence type="ECO:0000256" key="2">
    <source>
        <dbReference type="ARBA" id="ARBA00023242"/>
    </source>
</evidence>
<evidence type="ECO:0000313" key="6">
    <source>
        <dbReference type="Proteomes" id="UP000053317"/>
    </source>
</evidence>
<accession>A0A0G2HGU6</accession>
<dbReference type="CDD" id="cd12148">
    <property type="entry name" value="fungal_TF_MHR"/>
    <property type="match status" value="1"/>
</dbReference>
<reference evidence="5 6" key="1">
    <citation type="submission" date="2015-05" db="EMBL/GenBank/DDBJ databases">
        <title>Distinctive expansion of gene families associated with plant cell wall degradation and secondary metabolism in the genomes of grapevine trunk pathogens.</title>
        <authorList>
            <person name="Lawrence D.P."/>
            <person name="Travadon R."/>
            <person name="Rolshausen P.E."/>
            <person name="Baumgartner K."/>
        </authorList>
    </citation>
    <scope>NUCLEOTIDE SEQUENCE [LARGE SCALE GENOMIC DNA]</scope>
    <source>
        <strain evidence="5">UCRPC4</strain>
    </source>
</reference>
<dbReference type="GO" id="GO:0005634">
    <property type="term" value="C:nucleus"/>
    <property type="evidence" value="ECO:0007669"/>
    <property type="project" value="UniProtKB-SubCell"/>
</dbReference>
<evidence type="ECO:0000259" key="4">
    <source>
        <dbReference type="SMART" id="SM00906"/>
    </source>
</evidence>
<dbReference type="Proteomes" id="UP000053317">
    <property type="component" value="Unassembled WGS sequence"/>
</dbReference>
<keyword evidence="2" id="KW-0539">Nucleus</keyword>
<feature type="region of interest" description="Disordered" evidence="3">
    <location>
        <begin position="785"/>
        <end position="806"/>
    </location>
</feature>
<name>A0A0G2HGU6_PHACM</name>
<dbReference type="PANTHER" id="PTHR31001">
    <property type="entry name" value="UNCHARACTERIZED TRANSCRIPTIONAL REGULATORY PROTEIN"/>
    <property type="match status" value="1"/>
</dbReference>
<dbReference type="AlphaFoldDB" id="A0A0G2HGU6"/>
<dbReference type="InterPro" id="IPR007219">
    <property type="entry name" value="XnlR_reg_dom"/>
</dbReference>
<organism evidence="5 6">
    <name type="scientific">Phaeomoniella chlamydospora</name>
    <name type="common">Phaeoacremonium chlamydosporum</name>
    <dbReference type="NCBI Taxonomy" id="158046"/>
    <lineage>
        <taxon>Eukaryota</taxon>
        <taxon>Fungi</taxon>
        <taxon>Dikarya</taxon>
        <taxon>Ascomycota</taxon>
        <taxon>Pezizomycotina</taxon>
        <taxon>Eurotiomycetes</taxon>
        <taxon>Chaetothyriomycetidae</taxon>
        <taxon>Phaeomoniellales</taxon>
        <taxon>Phaeomoniellaceae</taxon>
        <taxon>Phaeomoniella</taxon>
    </lineage>
</organism>
<dbReference type="InterPro" id="IPR050613">
    <property type="entry name" value="Sec_Metabolite_Reg"/>
</dbReference>
<dbReference type="GO" id="GO:0008270">
    <property type="term" value="F:zinc ion binding"/>
    <property type="evidence" value="ECO:0007669"/>
    <property type="project" value="InterPro"/>
</dbReference>
<reference evidence="5 6" key="2">
    <citation type="submission" date="2015-05" db="EMBL/GenBank/DDBJ databases">
        <authorList>
            <person name="Morales-Cruz A."/>
            <person name="Amrine K.C."/>
            <person name="Cantu D."/>
        </authorList>
    </citation>
    <scope>NUCLEOTIDE SEQUENCE [LARGE SCALE GENOMIC DNA]</scope>
    <source>
        <strain evidence="5">UCRPC4</strain>
    </source>
</reference>
<feature type="compositionally biased region" description="Low complexity" evidence="3">
    <location>
        <begin position="120"/>
        <end position="130"/>
    </location>
</feature>
<protein>
    <submittedName>
        <fullName evidence="5">Putative fungal specific transcription factor domain-containing protein</fullName>
    </submittedName>
</protein>
<proteinExistence type="predicted"/>
<dbReference type="GO" id="GO:0006351">
    <property type="term" value="P:DNA-templated transcription"/>
    <property type="evidence" value="ECO:0007669"/>
    <property type="project" value="InterPro"/>
</dbReference>
<comment type="subcellular location">
    <subcellularLocation>
        <location evidence="1">Nucleus</location>
    </subcellularLocation>
</comment>
<comment type="caution">
    <text evidence="5">The sequence shown here is derived from an EMBL/GenBank/DDBJ whole genome shotgun (WGS) entry which is preliminary data.</text>
</comment>
<evidence type="ECO:0000256" key="3">
    <source>
        <dbReference type="SAM" id="MobiDB-lite"/>
    </source>
</evidence>